<feature type="binding site" evidence="4">
    <location>
        <position position="101"/>
    </location>
    <ligand>
        <name>ATP</name>
        <dbReference type="ChEBI" id="CHEBI:30616"/>
    </ligand>
</feature>
<dbReference type="InterPro" id="IPR051681">
    <property type="entry name" value="Ser/Thr_Kinases-Pseudokinases"/>
</dbReference>
<comment type="caution">
    <text evidence="8">The sequence shown here is derived from an EMBL/GenBank/DDBJ whole genome shotgun (WGS) entry which is preliminary data.</text>
</comment>
<dbReference type="InterPro" id="IPR000719">
    <property type="entry name" value="Prot_kinase_dom"/>
</dbReference>
<name>X6N275_RETFI</name>
<dbReference type="PROSITE" id="PS00107">
    <property type="entry name" value="PROTEIN_KINASE_ATP"/>
    <property type="match status" value="1"/>
</dbReference>
<feature type="transmembrane region" description="Helical" evidence="6">
    <location>
        <begin position="305"/>
        <end position="326"/>
    </location>
</feature>
<keyword evidence="6" id="KW-1133">Transmembrane helix</keyword>
<dbReference type="OrthoDB" id="4062651at2759"/>
<dbReference type="GO" id="GO:0004674">
    <property type="term" value="F:protein serine/threonine kinase activity"/>
    <property type="evidence" value="ECO:0007669"/>
    <property type="project" value="UniProtKB-KW"/>
</dbReference>
<evidence type="ECO:0000259" key="7">
    <source>
        <dbReference type="PROSITE" id="PS50011"/>
    </source>
</evidence>
<dbReference type="InterPro" id="IPR017441">
    <property type="entry name" value="Protein_kinase_ATP_BS"/>
</dbReference>
<dbReference type="EMBL" id="ASPP01012843">
    <property type="protein sequence ID" value="ETO20196.1"/>
    <property type="molecule type" value="Genomic_DNA"/>
</dbReference>
<dbReference type="InterPro" id="IPR011009">
    <property type="entry name" value="Kinase-like_dom_sf"/>
</dbReference>
<feature type="region of interest" description="Disordered" evidence="5">
    <location>
        <begin position="248"/>
        <end position="270"/>
    </location>
</feature>
<evidence type="ECO:0000256" key="6">
    <source>
        <dbReference type="SAM" id="Phobius"/>
    </source>
</evidence>
<reference evidence="8 9" key="1">
    <citation type="journal article" date="2013" name="Curr. Biol.">
        <title>The Genome of the Foraminiferan Reticulomyxa filosa.</title>
        <authorList>
            <person name="Glockner G."/>
            <person name="Hulsmann N."/>
            <person name="Schleicher M."/>
            <person name="Noegel A.A."/>
            <person name="Eichinger L."/>
            <person name="Gallinger C."/>
            <person name="Pawlowski J."/>
            <person name="Sierra R."/>
            <person name="Euteneuer U."/>
            <person name="Pillet L."/>
            <person name="Moustafa A."/>
            <person name="Platzer M."/>
            <person name="Groth M."/>
            <person name="Szafranski K."/>
            <person name="Schliwa M."/>
        </authorList>
    </citation>
    <scope>NUCLEOTIDE SEQUENCE [LARGE SCALE GENOMIC DNA]</scope>
</reference>
<dbReference type="Proteomes" id="UP000023152">
    <property type="component" value="Unassembled WGS sequence"/>
</dbReference>
<evidence type="ECO:0000256" key="5">
    <source>
        <dbReference type="SAM" id="MobiDB-lite"/>
    </source>
</evidence>
<accession>X6N275</accession>
<feature type="non-terminal residue" evidence="8">
    <location>
        <position position="1"/>
    </location>
</feature>
<keyword evidence="2 4" id="KW-0547">Nucleotide-binding</keyword>
<dbReference type="Gene3D" id="1.10.510.10">
    <property type="entry name" value="Transferase(Phosphotransferase) domain 1"/>
    <property type="match status" value="2"/>
</dbReference>
<keyword evidence="1" id="KW-0723">Serine/threonine-protein kinase</keyword>
<evidence type="ECO:0000256" key="1">
    <source>
        <dbReference type="ARBA" id="ARBA00022527"/>
    </source>
</evidence>
<dbReference type="AlphaFoldDB" id="X6N275"/>
<evidence type="ECO:0000256" key="2">
    <source>
        <dbReference type="ARBA" id="ARBA00022741"/>
    </source>
</evidence>
<dbReference type="InterPro" id="IPR001245">
    <property type="entry name" value="Ser-Thr/Tyr_kinase_cat_dom"/>
</dbReference>
<evidence type="ECO:0000313" key="8">
    <source>
        <dbReference type="EMBL" id="ETO20196.1"/>
    </source>
</evidence>
<protein>
    <recommendedName>
        <fullName evidence="7">Protein kinase domain-containing protein</fullName>
    </recommendedName>
</protein>
<evidence type="ECO:0000256" key="3">
    <source>
        <dbReference type="ARBA" id="ARBA00022840"/>
    </source>
</evidence>
<dbReference type="PROSITE" id="PS50011">
    <property type="entry name" value="PROTEIN_KINASE_DOM"/>
    <property type="match status" value="1"/>
</dbReference>
<keyword evidence="9" id="KW-1185">Reference proteome</keyword>
<keyword evidence="3 4" id="KW-0067">ATP-binding</keyword>
<dbReference type="SMART" id="SM00220">
    <property type="entry name" value="S_TKc"/>
    <property type="match status" value="1"/>
</dbReference>
<dbReference type="PANTHER" id="PTHR44329:SF298">
    <property type="entry name" value="MIXED LINEAGE KINASE DOMAIN-LIKE PROTEIN"/>
    <property type="match status" value="1"/>
</dbReference>
<dbReference type="GO" id="GO:0005524">
    <property type="term" value="F:ATP binding"/>
    <property type="evidence" value="ECO:0007669"/>
    <property type="project" value="UniProtKB-UniRule"/>
</dbReference>
<feature type="domain" description="Protein kinase" evidence="7">
    <location>
        <begin position="74"/>
        <end position="505"/>
    </location>
</feature>
<dbReference type="PANTHER" id="PTHR44329">
    <property type="entry name" value="SERINE/THREONINE-PROTEIN KINASE TNNI3K-RELATED"/>
    <property type="match status" value="1"/>
</dbReference>
<dbReference type="SUPFAM" id="SSF56112">
    <property type="entry name" value="Protein kinase-like (PK-like)"/>
    <property type="match status" value="1"/>
</dbReference>
<keyword evidence="1" id="KW-0418">Kinase</keyword>
<gene>
    <name evidence="8" type="ORF">RFI_17023</name>
</gene>
<keyword evidence="6" id="KW-0812">Transmembrane</keyword>
<feature type="region of interest" description="Disordered" evidence="5">
    <location>
        <begin position="342"/>
        <end position="399"/>
    </location>
</feature>
<sequence length="582" mass="67761">IVSGYVQVIPYSKIKIYNLNSDDPKNKPKDVWPHLQYEKNRKSSAFKKNRHSTLVSNDPSDDGMEDYAEIEPAKAQDNTIGKGATSKVYRGRYGKQDVAVKCLLRMDNRSEMNWTDLTLLFRESILSSSLSHPNIVKFIGASLTYQSFYLVYEYCVYGNLQQVLAEGIHHDHIPQLQSIEQRLLFLLDIANGMHFLHQHSFVHRDLKTANVVVNFDLPRVHAPTPRFVAKICDFGVTRKVQKALLHVDEHKSESNSQSPAKSRWSISSHSSSVARENDPLEHLLQKHDRGYYIYIYIYIHICIRIYTYMYTYICMFVDVCLFVMIIKDPEWERRRLQRKKEHAATANASIDHTNPEKILRPSPYQKHQEENDEKEEKQALAAISENDASDVRSPSPTTIRTKERLPADQLDPKVLSDFKTDVFSFGMCMWCVITCKIPYQNFEARHMISMIFKQERLGIPDSIWEEWDDVVDKIELKKLLDSCWSQYPISRPSFDHIYQVLHKLYANKYTNDNRISDSTHDDNGNDDNDNDDRPDSDADSDLIFKMRAIENVLNKKQNKLFQLKQIKIKSSKLKQIIITKKT</sequence>
<keyword evidence="1" id="KW-0808">Transferase</keyword>
<dbReference type="Pfam" id="PF07714">
    <property type="entry name" value="PK_Tyr_Ser-Thr"/>
    <property type="match status" value="2"/>
</dbReference>
<dbReference type="PROSITE" id="PS00108">
    <property type="entry name" value="PROTEIN_KINASE_ST"/>
    <property type="match status" value="1"/>
</dbReference>
<organism evidence="8 9">
    <name type="scientific">Reticulomyxa filosa</name>
    <dbReference type="NCBI Taxonomy" id="46433"/>
    <lineage>
        <taxon>Eukaryota</taxon>
        <taxon>Sar</taxon>
        <taxon>Rhizaria</taxon>
        <taxon>Retaria</taxon>
        <taxon>Foraminifera</taxon>
        <taxon>Monothalamids</taxon>
        <taxon>Reticulomyxidae</taxon>
        <taxon>Reticulomyxa</taxon>
    </lineage>
</organism>
<feature type="region of interest" description="Disordered" evidence="5">
    <location>
        <begin position="515"/>
        <end position="537"/>
    </location>
</feature>
<evidence type="ECO:0000313" key="9">
    <source>
        <dbReference type="Proteomes" id="UP000023152"/>
    </source>
</evidence>
<feature type="compositionally biased region" description="Basic and acidic residues" evidence="5">
    <location>
        <begin position="366"/>
        <end position="378"/>
    </location>
</feature>
<keyword evidence="6" id="KW-0472">Membrane</keyword>
<evidence type="ECO:0000256" key="4">
    <source>
        <dbReference type="PROSITE-ProRule" id="PRU10141"/>
    </source>
</evidence>
<proteinExistence type="predicted"/>
<dbReference type="InterPro" id="IPR008271">
    <property type="entry name" value="Ser/Thr_kinase_AS"/>
</dbReference>